<keyword evidence="2" id="KW-0472">Membrane</keyword>
<dbReference type="Proteomes" id="UP000248917">
    <property type="component" value="Unassembled WGS sequence"/>
</dbReference>
<accession>A0A326RYT0</accession>
<comment type="caution">
    <text evidence="3">The sequence shown here is derived from an EMBL/GenBank/DDBJ whole genome shotgun (WGS) entry which is preliminary data.</text>
</comment>
<sequence length="83" mass="9134">MTGGAGFSKQASQTFKDNHSLGQIRPKGKLPKSALSRENANPEDLSDSIQHRIQQSRRIQTGSIVLGALLIVLVLFLIFLFLE</sequence>
<feature type="region of interest" description="Disordered" evidence="1">
    <location>
        <begin position="1"/>
        <end position="48"/>
    </location>
</feature>
<gene>
    <name evidence="3" type="ORF">CLV31_101346</name>
</gene>
<reference evidence="3 4" key="1">
    <citation type="submission" date="2018-06" db="EMBL/GenBank/DDBJ databases">
        <title>Genomic Encyclopedia of Archaeal and Bacterial Type Strains, Phase II (KMG-II): from individual species to whole genera.</title>
        <authorList>
            <person name="Goeker M."/>
        </authorList>
    </citation>
    <scope>NUCLEOTIDE SEQUENCE [LARGE SCALE GENOMIC DNA]</scope>
    <source>
        <strain evidence="3 4">T4</strain>
    </source>
</reference>
<protein>
    <submittedName>
        <fullName evidence="3">Uncharacterized protein</fullName>
    </submittedName>
</protein>
<name>A0A326RYT0_9BACT</name>
<keyword evidence="2" id="KW-1133">Transmembrane helix</keyword>
<evidence type="ECO:0000313" key="4">
    <source>
        <dbReference type="Proteomes" id="UP000248917"/>
    </source>
</evidence>
<organism evidence="3 4">
    <name type="scientific">Algoriphagus aquaeductus</name>
    <dbReference type="NCBI Taxonomy" id="475299"/>
    <lineage>
        <taxon>Bacteria</taxon>
        <taxon>Pseudomonadati</taxon>
        <taxon>Bacteroidota</taxon>
        <taxon>Cytophagia</taxon>
        <taxon>Cytophagales</taxon>
        <taxon>Cyclobacteriaceae</taxon>
        <taxon>Algoriphagus</taxon>
    </lineage>
</organism>
<keyword evidence="2" id="KW-0812">Transmembrane</keyword>
<evidence type="ECO:0000313" key="3">
    <source>
        <dbReference type="EMBL" id="PZV87469.1"/>
    </source>
</evidence>
<evidence type="ECO:0000256" key="2">
    <source>
        <dbReference type="SAM" id="Phobius"/>
    </source>
</evidence>
<evidence type="ECO:0000256" key="1">
    <source>
        <dbReference type="SAM" id="MobiDB-lite"/>
    </source>
</evidence>
<keyword evidence="4" id="KW-1185">Reference proteome</keyword>
<proteinExistence type="predicted"/>
<dbReference type="AlphaFoldDB" id="A0A326RYT0"/>
<dbReference type="EMBL" id="QKTX01000001">
    <property type="protein sequence ID" value="PZV87469.1"/>
    <property type="molecule type" value="Genomic_DNA"/>
</dbReference>
<feature type="transmembrane region" description="Helical" evidence="2">
    <location>
        <begin position="62"/>
        <end position="82"/>
    </location>
</feature>